<dbReference type="Pfam" id="PF00229">
    <property type="entry name" value="TNF"/>
    <property type="match status" value="1"/>
</dbReference>
<evidence type="ECO:0000259" key="3">
    <source>
        <dbReference type="Pfam" id="PF00229"/>
    </source>
</evidence>
<evidence type="ECO:0000313" key="5">
    <source>
        <dbReference type="Proteomes" id="UP000694565"/>
    </source>
</evidence>
<protein>
    <recommendedName>
        <fullName evidence="3">THD domain-containing protein</fullName>
    </recommendedName>
</protein>
<organism evidence="4 5">
    <name type="scientific">Cyclopterus lumpus</name>
    <name type="common">Lumpsucker</name>
    <dbReference type="NCBI Taxonomy" id="8103"/>
    <lineage>
        <taxon>Eukaryota</taxon>
        <taxon>Metazoa</taxon>
        <taxon>Chordata</taxon>
        <taxon>Craniata</taxon>
        <taxon>Vertebrata</taxon>
        <taxon>Euteleostomi</taxon>
        <taxon>Actinopterygii</taxon>
        <taxon>Neopterygii</taxon>
        <taxon>Teleostei</taxon>
        <taxon>Neoteleostei</taxon>
        <taxon>Acanthomorphata</taxon>
        <taxon>Eupercaria</taxon>
        <taxon>Perciformes</taxon>
        <taxon>Cottioidei</taxon>
        <taxon>Cottales</taxon>
        <taxon>Cyclopteridae</taxon>
        <taxon>Cyclopterus</taxon>
    </lineage>
</organism>
<reference evidence="4" key="1">
    <citation type="submission" date="2025-08" db="UniProtKB">
        <authorList>
            <consortium name="Ensembl"/>
        </authorList>
    </citation>
    <scope>IDENTIFICATION</scope>
</reference>
<keyword evidence="5" id="KW-1185">Reference proteome</keyword>
<dbReference type="SUPFAM" id="SSF49842">
    <property type="entry name" value="TNF-like"/>
    <property type="match status" value="1"/>
</dbReference>
<feature type="transmembrane region" description="Helical" evidence="2">
    <location>
        <begin position="7"/>
        <end position="31"/>
    </location>
</feature>
<name>A0A8C2ZC09_CYCLU</name>
<evidence type="ECO:0000256" key="2">
    <source>
        <dbReference type="SAM" id="Phobius"/>
    </source>
</evidence>
<proteinExistence type="inferred from homology"/>
<keyword evidence="2" id="KW-1133">Transmembrane helix</keyword>
<dbReference type="GO" id="GO:0006955">
    <property type="term" value="P:immune response"/>
    <property type="evidence" value="ECO:0007669"/>
    <property type="project" value="InterPro"/>
</dbReference>
<evidence type="ECO:0000313" key="4">
    <source>
        <dbReference type="Ensembl" id="ENSCLMP00005025122.1"/>
    </source>
</evidence>
<feature type="transmembrane region" description="Helical" evidence="2">
    <location>
        <begin position="43"/>
        <end position="68"/>
    </location>
</feature>
<dbReference type="GO" id="GO:0016020">
    <property type="term" value="C:membrane"/>
    <property type="evidence" value="ECO:0007669"/>
    <property type="project" value="InterPro"/>
</dbReference>
<sequence>MEGQSKYLLLQVWCGMLTVAMLVMAALLISIKPRSTEVSVTFTLIFTSPVALFTLQLCGFSGSSLSYIQLTKTLGKPSWQSPTPGCPSCSLDLRNNSIHCSKSSLYFIYAQVAFSNLEKSHTKSVILKKNQTFGRALKILVEGTFPPTTKGSVWVASVVSLSDGDTVSLDIKGDFLTHSWSTFWGAYELH</sequence>
<comment type="similarity">
    <text evidence="1">Belongs to the tumor necrosis factor family.</text>
</comment>
<feature type="domain" description="THD" evidence="3">
    <location>
        <begin position="88"/>
        <end position="187"/>
    </location>
</feature>
<dbReference type="Ensembl" id="ENSCLMT00005026256.1">
    <property type="protein sequence ID" value="ENSCLMP00005025122.1"/>
    <property type="gene ID" value="ENSCLMG00005012330.1"/>
</dbReference>
<dbReference type="InterPro" id="IPR006052">
    <property type="entry name" value="TNF_dom"/>
</dbReference>
<dbReference type="AlphaFoldDB" id="A0A8C2ZC09"/>
<reference evidence="4" key="2">
    <citation type="submission" date="2025-09" db="UniProtKB">
        <authorList>
            <consortium name="Ensembl"/>
        </authorList>
    </citation>
    <scope>IDENTIFICATION</scope>
</reference>
<dbReference type="Proteomes" id="UP000694565">
    <property type="component" value="Unplaced"/>
</dbReference>
<dbReference type="Gene3D" id="2.60.120.40">
    <property type="match status" value="1"/>
</dbReference>
<dbReference type="GO" id="GO:0005164">
    <property type="term" value="F:tumor necrosis factor receptor binding"/>
    <property type="evidence" value="ECO:0007669"/>
    <property type="project" value="InterPro"/>
</dbReference>
<keyword evidence="2" id="KW-0472">Membrane</keyword>
<accession>A0A8C2ZC09</accession>
<dbReference type="GeneTree" id="ENSGT00940000171828"/>
<evidence type="ECO:0000256" key="1">
    <source>
        <dbReference type="ARBA" id="ARBA00008670"/>
    </source>
</evidence>
<dbReference type="InterPro" id="IPR008983">
    <property type="entry name" value="Tumour_necrosis_fac-like_dom"/>
</dbReference>
<keyword evidence="2" id="KW-0812">Transmembrane</keyword>